<evidence type="ECO:0000313" key="2">
    <source>
        <dbReference type="Proteomes" id="UP000007129"/>
    </source>
</evidence>
<accession>K2SKT9</accession>
<dbReference type="Proteomes" id="UP000007129">
    <property type="component" value="Unassembled WGS sequence"/>
</dbReference>
<reference evidence="1 2" key="1">
    <citation type="journal article" date="2012" name="BMC Genomics">
        <title>Tools to kill: Genome of one of the most destructive plant pathogenic fungi Macrophomina phaseolina.</title>
        <authorList>
            <person name="Islam M.S."/>
            <person name="Haque M.S."/>
            <person name="Islam M.M."/>
            <person name="Emdad E.M."/>
            <person name="Halim A."/>
            <person name="Hossen Q.M.M."/>
            <person name="Hossain M.Z."/>
            <person name="Ahmed B."/>
            <person name="Rahim S."/>
            <person name="Rahman M.S."/>
            <person name="Alam M.M."/>
            <person name="Hou S."/>
            <person name="Wan X."/>
            <person name="Saito J.A."/>
            <person name="Alam M."/>
        </authorList>
    </citation>
    <scope>NUCLEOTIDE SEQUENCE [LARGE SCALE GENOMIC DNA]</scope>
    <source>
        <strain evidence="1 2">MS6</strain>
    </source>
</reference>
<proteinExistence type="predicted"/>
<comment type="caution">
    <text evidence="1">The sequence shown here is derived from an EMBL/GenBank/DDBJ whole genome shotgun (WGS) entry which is preliminary data.</text>
</comment>
<protein>
    <submittedName>
        <fullName evidence="1">Uncharacterized protein</fullName>
    </submittedName>
</protein>
<evidence type="ECO:0000313" key="1">
    <source>
        <dbReference type="EMBL" id="EKG17405.1"/>
    </source>
</evidence>
<dbReference type="HOGENOM" id="CLU_2210529_0_0_1"/>
<dbReference type="InParanoid" id="K2SKT9"/>
<dbReference type="EMBL" id="AHHD01000248">
    <property type="protein sequence ID" value="EKG17405.1"/>
    <property type="molecule type" value="Genomic_DNA"/>
</dbReference>
<dbReference type="AlphaFoldDB" id="K2SKT9"/>
<sequence length="107" mass="12210">MYWEYHMLRSRFYVPSSRRSIPILTMNLRSLVVSLESFYCLPASSDIAPNPSLFHRSSCQALAAVRLLSAVEEHRALGLKTSIHERLSGRHRSDGRRACSSPVSTWF</sequence>
<gene>
    <name evidence="1" type="ORF">MPH_05336</name>
</gene>
<dbReference type="VEuPathDB" id="FungiDB:MPH_05336"/>
<organism evidence="1 2">
    <name type="scientific">Macrophomina phaseolina (strain MS6)</name>
    <name type="common">Charcoal rot fungus</name>
    <dbReference type="NCBI Taxonomy" id="1126212"/>
    <lineage>
        <taxon>Eukaryota</taxon>
        <taxon>Fungi</taxon>
        <taxon>Dikarya</taxon>
        <taxon>Ascomycota</taxon>
        <taxon>Pezizomycotina</taxon>
        <taxon>Dothideomycetes</taxon>
        <taxon>Dothideomycetes incertae sedis</taxon>
        <taxon>Botryosphaeriales</taxon>
        <taxon>Botryosphaeriaceae</taxon>
        <taxon>Macrophomina</taxon>
    </lineage>
</organism>
<name>K2SKT9_MACPH</name>